<keyword evidence="2" id="KW-1185">Reference proteome</keyword>
<dbReference type="Gene3D" id="1.10.287.1060">
    <property type="entry name" value="ESAT-6-like"/>
    <property type="match status" value="1"/>
</dbReference>
<protein>
    <submittedName>
        <fullName evidence="1">Uncharacterized protein</fullName>
    </submittedName>
</protein>
<evidence type="ECO:0000313" key="1">
    <source>
        <dbReference type="EMBL" id="GAB79417.1"/>
    </source>
</evidence>
<dbReference type="RefSeq" id="WP_006504175.1">
    <property type="nucleotide sequence ID" value="NZ_BAGZ01000024.1"/>
</dbReference>
<proteinExistence type="predicted"/>
<dbReference type="Proteomes" id="UP000008495">
    <property type="component" value="Unassembled WGS sequence"/>
</dbReference>
<evidence type="ECO:0000313" key="2">
    <source>
        <dbReference type="Proteomes" id="UP000008495"/>
    </source>
</evidence>
<dbReference type="AlphaFoldDB" id="K6WC43"/>
<dbReference type="OrthoDB" id="5180306at2"/>
<dbReference type="Pfam" id="PF06013">
    <property type="entry name" value="WXG100"/>
    <property type="match status" value="1"/>
</dbReference>
<gene>
    <name evidence="1" type="ORF">AUCHE_24_00720</name>
</gene>
<dbReference type="InterPro" id="IPR036689">
    <property type="entry name" value="ESAT-6-like_sf"/>
</dbReference>
<organism evidence="1 2">
    <name type="scientific">Austwickia chelonae NBRC 105200</name>
    <dbReference type="NCBI Taxonomy" id="1184607"/>
    <lineage>
        <taxon>Bacteria</taxon>
        <taxon>Bacillati</taxon>
        <taxon>Actinomycetota</taxon>
        <taxon>Actinomycetes</taxon>
        <taxon>Micrococcales</taxon>
        <taxon>Dermatophilaceae</taxon>
        <taxon>Austwickia</taxon>
    </lineage>
</organism>
<name>K6WC43_9MICO</name>
<accession>K6WC43</accession>
<dbReference type="eggNOG" id="COG3209">
    <property type="taxonomic scope" value="Bacteria"/>
</dbReference>
<dbReference type="InterPro" id="IPR010310">
    <property type="entry name" value="T7SS_ESAT-6-like"/>
</dbReference>
<dbReference type="STRING" id="100225.SAMN05421595_3040"/>
<dbReference type="EMBL" id="BAGZ01000024">
    <property type="protein sequence ID" value="GAB79417.1"/>
    <property type="molecule type" value="Genomic_DNA"/>
</dbReference>
<sequence length="272" mass="26665">MTRAAAAAGLGTPGSGVQTAAELTAMLSPLMGDIGSFVGEAAGFVADPLGSIIAYGLDLILELVAPLKKLLQMVTGNPGALTACSAQWRAAATELRAVKDESTDAFTAASADWVGAAADACGAATDRMAQACEQVSQMCETAATALDGSADLMAAAEDLVKGIIVQVVKWCITTQAIGAGAAVVTAGASVAAAQAACAVQCAIGTAFAAAKVSRVVALLVRLTEVMSACVTALEMAQMTVRIGKDVYDISGVGGVIAGPGGVSKVLAGGGAA</sequence>
<dbReference type="SUPFAM" id="SSF140453">
    <property type="entry name" value="EsxAB dimer-like"/>
    <property type="match status" value="1"/>
</dbReference>
<reference evidence="1 2" key="1">
    <citation type="submission" date="2012-08" db="EMBL/GenBank/DDBJ databases">
        <title>Whole genome shotgun sequence of Austwickia chelonae NBRC 105200.</title>
        <authorList>
            <person name="Yoshida I."/>
            <person name="Hosoyama A."/>
            <person name="Tsuchikane K."/>
            <person name="Katsumata H."/>
            <person name="Ando Y."/>
            <person name="Ohji S."/>
            <person name="Hamada M."/>
            <person name="Tamura T."/>
            <person name="Yamazoe A."/>
            <person name="Yamazaki S."/>
            <person name="Fujita N."/>
        </authorList>
    </citation>
    <scope>NUCLEOTIDE SEQUENCE [LARGE SCALE GENOMIC DNA]</scope>
    <source>
        <strain evidence="1 2">NBRC 105200</strain>
    </source>
</reference>
<comment type="caution">
    <text evidence="1">The sequence shown here is derived from an EMBL/GenBank/DDBJ whole genome shotgun (WGS) entry which is preliminary data.</text>
</comment>